<accession>A0A7S1D6C6</accession>
<gene>
    <name evidence="1" type="ORF">CTEN0397_LOCUS9374</name>
</gene>
<organism evidence="1">
    <name type="scientific">Cyclophora tenuis</name>
    <name type="common">Marine diatom</name>
    <dbReference type="NCBI Taxonomy" id="216820"/>
    <lineage>
        <taxon>Eukaryota</taxon>
        <taxon>Sar</taxon>
        <taxon>Stramenopiles</taxon>
        <taxon>Ochrophyta</taxon>
        <taxon>Bacillariophyta</taxon>
        <taxon>Fragilariophyceae</taxon>
        <taxon>Fragilariophycidae</taxon>
        <taxon>Cyclophorales</taxon>
        <taxon>Cyclophoraceae</taxon>
        <taxon>Cyclophora</taxon>
    </lineage>
</organism>
<proteinExistence type="predicted"/>
<dbReference type="AlphaFoldDB" id="A0A7S1D6C6"/>
<reference evidence="1" key="1">
    <citation type="submission" date="2021-01" db="EMBL/GenBank/DDBJ databases">
        <authorList>
            <person name="Corre E."/>
            <person name="Pelletier E."/>
            <person name="Niang G."/>
            <person name="Scheremetjew M."/>
            <person name="Finn R."/>
            <person name="Kale V."/>
            <person name="Holt S."/>
            <person name="Cochrane G."/>
            <person name="Meng A."/>
            <person name="Brown T."/>
            <person name="Cohen L."/>
        </authorList>
    </citation>
    <scope>NUCLEOTIDE SEQUENCE</scope>
    <source>
        <strain evidence="1">ECT3854</strain>
    </source>
</reference>
<name>A0A7S1D6C6_CYCTE</name>
<sequence length="263" mass="30837">MCLLHDVYGWKDSDGKVQRKAKDPREGRVVATLRYEWYWMWNQHYNPSQWIMVLDARDSYFQRNPFADLPRRSNPEGMTQGLLYFFGENTEATRLGKSTKNVNWLRNGYGAPVLDALRTKPTICSGSTMGEQIAMEQYLRALVNEKDESSIRMTGADQGFHNYLYYSHKLANVLAIQSLTVFEQGYGLINNLGALRKKPLSEWGNLYNNRTHEVFNFDGTLSPVVHQWDRDKDLFHFLFKNKFRDVQQDWERRKKEMSVANKS</sequence>
<protein>
    <submittedName>
        <fullName evidence="1">Uncharacterized protein</fullName>
    </submittedName>
</protein>
<evidence type="ECO:0000313" key="1">
    <source>
        <dbReference type="EMBL" id="CAD8938311.1"/>
    </source>
</evidence>
<dbReference type="EMBL" id="HBFW01014732">
    <property type="protein sequence ID" value="CAD8938311.1"/>
    <property type="molecule type" value="Transcribed_RNA"/>
</dbReference>